<gene>
    <name evidence="1" type="ORF">D5086_0000285150</name>
</gene>
<name>A0A4U5N0L3_POPAL</name>
<proteinExistence type="predicted"/>
<protein>
    <submittedName>
        <fullName evidence="1">Uncharacterized protein</fullName>
    </submittedName>
</protein>
<accession>A0A4U5N0L3</accession>
<dbReference type="EMBL" id="RCHU01001125">
    <property type="protein sequence ID" value="TKR75473.1"/>
    <property type="molecule type" value="Genomic_DNA"/>
</dbReference>
<dbReference type="AlphaFoldDB" id="A0A4U5N0L3"/>
<reference evidence="1" key="1">
    <citation type="submission" date="2018-10" db="EMBL/GenBank/DDBJ databases">
        <title>Population genomic analysis revealed the cold adaptation of white poplar.</title>
        <authorList>
            <person name="Liu Y.-J."/>
        </authorList>
    </citation>
    <scope>NUCLEOTIDE SEQUENCE [LARGE SCALE GENOMIC DNA]</scope>
    <source>
        <strain evidence="1">PAL-ZL1</strain>
    </source>
</reference>
<sequence length="376" mass="41930">MEGFQPSFMEVDNMTWDQLGIQSLEDISELLSYVILKHILSEDDCLQFSYSSVYPIIDKKKYNVVTVHGSRPPPEVPVNQSSISCNDQGGQNNVINDSIQQTTPFPTSFPETMMEGFQPSMDDLTEFDLESLFLLPADNQGSILCNDQGGQNNVINDSIQQTTQFPTSFPETMTGHRYMTPNATTSQHGEFNQSGPSSPALWDHQLTNYQLPMRNQVPAMLPGPQPPMNQRLQYSNTHQPRPGHGYMTPNATTSQHGGFNQPGPSFPAPRIQFPSNQGQVDQAAVIPDIDNMQQENFLLRNSGNSTRSQMDNVQVQELQNQTARSNASNPGLDTSLQSQIRGLNTQQVRILTELSSFFSNKLTVNFNSKIRVIALK</sequence>
<comment type="caution">
    <text evidence="1">The sequence shown here is derived from an EMBL/GenBank/DDBJ whole genome shotgun (WGS) entry which is preliminary data.</text>
</comment>
<evidence type="ECO:0000313" key="1">
    <source>
        <dbReference type="EMBL" id="TKR75473.1"/>
    </source>
</evidence>
<organism evidence="1">
    <name type="scientific">Populus alba</name>
    <name type="common">White poplar</name>
    <dbReference type="NCBI Taxonomy" id="43335"/>
    <lineage>
        <taxon>Eukaryota</taxon>
        <taxon>Viridiplantae</taxon>
        <taxon>Streptophyta</taxon>
        <taxon>Embryophyta</taxon>
        <taxon>Tracheophyta</taxon>
        <taxon>Spermatophyta</taxon>
        <taxon>Magnoliopsida</taxon>
        <taxon>eudicotyledons</taxon>
        <taxon>Gunneridae</taxon>
        <taxon>Pentapetalae</taxon>
        <taxon>rosids</taxon>
        <taxon>fabids</taxon>
        <taxon>Malpighiales</taxon>
        <taxon>Salicaceae</taxon>
        <taxon>Saliceae</taxon>
        <taxon>Populus</taxon>
    </lineage>
</organism>